<protein>
    <submittedName>
        <fullName evidence="6">Putative long-chain-fatty-acid--CoA ligase</fullName>
    </submittedName>
</protein>
<evidence type="ECO:0000259" key="5">
    <source>
        <dbReference type="Pfam" id="PF00501"/>
    </source>
</evidence>
<evidence type="ECO:0000256" key="1">
    <source>
        <dbReference type="ARBA" id="ARBA00022598"/>
    </source>
</evidence>
<dbReference type="PANTHER" id="PTHR43272">
    <property type="entry name" value="LONG-CHAIN-FATTY-ACID--COA LIGASE"/>
    <property type="match status" value="1"/>
</dbReference>
<dbReference type="Gene3D" id="3.30.300.30">
    <property type="match status" value="1"/>
</dbReference>
<dbReference type="EMBL" id="ABCS01000004">
    <property type="protein sequence ID" value="EDM81270.1"/>
    <property type="molecule type" value="Genomic_DNA"/>
</dbReference>
<gene>
    <name evidence="6" type="ORF">PPSIR1_40340</name>
</gene>
<sequence>MPPKTVMQTLDAAAQTYASQPALRWKTSSGRWAETSWKDYRAEIHRAAKGLIALGLEPAKGVSLIGFNCRQWMIGNIASIHAGGVPVGIYTTSSAEQCHYIASHSDSNIAIVENAEQLAKFLEIRERLPDLKAIVMMNGEHDDADVHSWSALLEKGDSLEQSALDERMSAQKPEDICTLIYTSGTTGNPKGVMLSHDNLSWTSASAASTMEIEEGAQFLSYLPLSHIAEQVVSMYVPMQIGGCSNFAESMEKLGDNLREIRPNVFLGVPRVWEKIQAKMMEAGAKNSGLKKKIAAWARGVGLKAAAAKERGEAPPLAYGLADKLVFSKVRERLGLDNSRLNVTSAAPIAKETLDFFASLGVLINEVYGMSECTGPATISTPDKFRVGWVGWALPGAEVKIDHDGEVCMRGRNVFKGYYKNPEATAEAIDAEGWLHSGDIGTQDGDLFKITDRKKDLIITAGGENIAPQVIEGKLKNIVWVSQAVVVGDRRKHLSALLTLDEDKFDEILKQSGSTAETLSEAAEDDKVRQWLFSSVQEVNGGLARVQQIKKITILPKDLSIEGGELTPTMKIKRRIIRDKYEAQIEAFYA</sequence>
<comment type="caution">
    <text evidence="6">The sequence shown here is derived from an EMBL/GenBank/DDBJ whole genome shotgun (WGS) entry which is preliminary data.</text>
</comment>
<keyword evidence="1 6" id="KW-0436">Ligase</keyword>
<evidence type="ECO:0000256" key="2">
    <source>
        <dbReference type="ARBA" id="ARBA00022832"/>
    </source>
</evidence>
<dbReference type="GO" id="GO:0004467">
    <property type="term" value="F:long-chain fatty acid-CoA ligase activity"/>
    <property type="evidence" value="ECO:0007669"/>
    <property type="project" value="UniProtKB-EC"/>
</dbReference>
<dbReference type="PANTHER" id="PTHR43272:SF32">
    <property type="entry name" value="AMP-DEPENDENT SYNTHETASE_LIGASE DOMAIN-CONTAINING PROTEIN"/>
    <property type="match status" value="1"/>
</dbReference>
<proteinExistence type="predicted"/>
<keyword evidence="7" id="KW-1185">Reference proteome</keyword>
<evidence type="ECO:0000256" key="3">
    <source>
        <dbReference type="ARBA" id="ARBA00023098"/>
    </source>
</evidence>
<dbReference type="InterPro" id="IPR020845">
    <property type="entry name" value="AMP-binding_CS"/>
</dbReference>
<dbReference type="InterPro" id="IPR042099">
    <property type="entry name" value="ANL_N_sf"/>
</dbReference>
<comment type="catalytic activity">
    <reaction evidence="4">
        <text>a long-chain fatty acid + ATP + CoA = a long-chain fatty acyl-CoA + AMP + diphosphate</text>
        <dbReference type="Rhea" id="RHEA:15421"/>
        <dbReference type="ChEBI" id="CHEBI:30616"/>
        <dbReference type="ChEBI" id="CHEBI:33019"/>
        <dbReference type="ChEBI" id="CHEBI:57287"/>
        <dbReference type="ChEBI" id="CHEBI:57560"/>
        <dbReference type="ChEBI" id="CHEBI:83139"/>
        <dbReference type="ChEBI" id="CHEBI:456215"/>
        <dbReference type="EC" id="6.2.1.3"/>
    </reaction>
    <physiologicalReaction direction="left-to-right" evidence="4">
        <dbReference type="Rhea" id="RHEA:15422"/>
    </physiologicalReaction>
</comment>
<dbReference type="AlphaFoldDB" id="A6FYJ8"/>
<dbReference type="Pfam" id="PF00501">
    <property type="entry name" value="AMP-binding"/>
    <property type="match status" value="1"/>
</dbReference>
<evidence type="ECO:0000313" key="6">
    <source>
        <dbReference type="EMBL" id="EDM81270.1"/>
    </source>
</evidence>
<dbReference type="InterPro" id="IPR045851">
    <property type="entry name" value="AMP-bd_C_sf"/>
</dbReference>
<dbReference type="InterPro" id="IPR000873">
    <property type="entry name" value="AMP-dep_synth/lig_dom"/>
</dbReference>
<organism evidence="6 7">
    <name type="scientific">Plesiocystis pacifica SIR-1</name>
    <dbReference type="NCBI Taxonomy" id="391625"/>
    <lineage>
        <taxon>Bacteria</taxon>
        <taxon>Pseudomonadati</taxon>
        <taxon>Myxococcota</taxon>
        <taxon>Polyangia</taxon>
        <taxon>Nannocystales</taxon>
        <taxon>Nannocystaceae</taxon>
        <taxon>Plesiocystis</taxon>
    </lineage>
</organism>
<evidence type="ECO:0000313" key="7">
    <source>
        <dbReference type="Proteomes" id="UP000005801"/>
    </source>
</evidence>
<dbReference type="SUPFAM" id="SSF56801">
    <property type="entry name" value="Acetyl-CoA synthetase-like"/>
    <property type="match status" value="1"/>
</dbReference>
<dbReference type="STRING" id="391625.PPSIR1_40340"/>
<dbReference type="Proteomes" id="UP000005801">
    <property type="component" value="Unassembled WGS sequence"/>
</dbReference>
<accession>A6FYJ8</accession>
<dbReference type="eggNOG" id="COG1022">
    <property type="taxonomic scope" value="Bacteria"/>
</dbReference>
<reference evidence="6 7" key="1">
    <citation type="submission" date="2007-06" db="EMBL/GenBank/DDBJ databases">
        <authorList>
            <person name="Shimkets L."/>
            <person name="Ferriera S."/>
            <person name="Johnson J."/>
            <person name="Kravitz S."/>
            <person name="Beeson K."/>
            <person name="Sutton G."/>
            <person name="Rogers Y.-H."/>
            <person name="Friedman R."/>
            <person name="Frazier M."/>
            <person name="Venter J.C."/>
        </authorList>
    </citation>
    <scope>NUCLEOTIDE SEQUENCE [LARGE SCALE GENOMIC DNA]</scope>
    <source>
        <strain evidence="6 7">SIR-1</strain>
    </source>
</reference>
<dbReference type="GO" id="GO:0016020">
    <property type="term" value="C:membrane"/>
    <property type="evidence" value="ECO:0007669"/>
    <property type="project" value="TreeGrafter"/>
</dbReference>
<evidence type="ECO:0000256" key="4">
    <source>
        <dbReference type="ARBA" id="ARBA00024484"/>
    </source>
</evidence>
<dbReference type="Pfam" id="PF23562">
    <property type="entry name" value="AMP-binding_C_3"/>
    <property type="match status" value="1"/>
</dbReference>
<feature type="domain" description="AMP-dependent synthetase/ligase" evidence="5">
    <location>
        <begin position="11"/>
        <end position="418"/>
    </location>
</feature>
<keyword evidence="2" id="KW-0276">Fatty acid metabolism</keyword>
<name>A6FYJ8_9BACT</name>
<dbReference type="Gene3D" id="3.40.50.12780">
    <property type="entry name" value="N-terminal domain of ligase-like"/>
    <property type="match status" value="1"/>
</dbReference>
<dbReference type="PROSITE" id="PS00455">
    <property type="entry name" value="AMP_BINDING"/>
    <property type="match status" value="1"/>
</dbReference>
<keyword evidence="3" id="KW-0443">Lipid metabolism</keyword>